<dbReference type="PANTHER" id="PTHR46148">
    <property type="entry name" value="CHROMO DOMAIN-CONTAINING PROTEIN"/>
    <property type="match status" value="1"/>
</dbReference>
<dbReference type="Pfam" id="PF24626">
    <property type="entry name" value="SH3_Tf2-1"/>
    <property type="match status" value="1"/>
</dbReference>
<dbReference type="PANTHER" id="PTHR46148:SF60">
    <property type="entry name" value="CHROMO DOMAIN-CONTAINING PROTEIN"/>
    <property type="match status" value="1"/>
</dbReference>
<evidence type="ECO:0000313" key="2">
    <source>
        <dbReference type="EMBL" id="KYP45024.1"/>
    </source>
</evidence>
<proteinExistence type="predicted"/>
<feature type="domain" description="Tf2-1-like SH3-like" evidence="1">
    <location>
        <begin position="2"/>
        <end position="46"/>
    </location>
</feature>
<dbReference type="AlphaFoldDB" id="A0A151RR54"/>
<dbReference type="Gramene" id="C.cajan_29680.t">
    <property type="protein sequence ID" value="C.cajan_29680.t.cds1"/>
    <property type="gene ID" value="C.cajan_29680"/>
</dbReference>
<dbReference type="Proteomes" id="UP000075243">
    <property type="component" value="Unassembled WGS sequence"/>
</dbReference>
<keyword evidence="3" id="KW-1185">Reference proteome</keyword>
<dbReference type="InterPro" id="IPR056924">
    <property type="entry name" value="SH3_Tf2-1"/>
</dbReference>
<sequence length="49" mass="5794">MKSKKLTPRFIDPYQILRKIGHVAYQISLPPFLSNLHNVFHVSIKKIYL</sequence>
<dbReference type="EMBL" id="KQ483605">
    <property type="protein sequence ID" value="KYP45024.1"/>
    <property type="molecule type" value="Genomic_DNA"/>
</dbReference>
<reference evidence="2" key="1">
    <citation type="journal article" date="2012" name="Nat. Biotechnol.">
        <title>Draft genome sequence of pigeonpea (Cajanus cajan), an orphan legume crop of resource-poor farmers.</title>
        <authorList>
            <person name="Varshney R.K."/>
            <person name="Chen W."/>
            <person name="Li Y."/>
            <person name="Bharti A.K."/>
            <person name="Saxena R.K."/>
            <person name="Schlueter J.A."/>
            <person name="Donoghue M.T."/>
            <person name="Azam S."/>
            <person name="Fan G."/>
            <person name="Whaley A.M."/>
            <person name="Farmer A.D."/>
            <person name="Sheridan J."/>
            <person name="Iwata A."/>
            <person name="Tuteja R."/>
            <person name="Penmetsa R.V."/>
            <person name="Wu W."/>
            <person name="Upadhyaya H.D."/>
            <person name="Yang S.P."/>
            <person name="Shah T."/>
            <person name="Saxena K.B."/>
            <person name="Michael T."/>
            <person name="McCombie W.R."/>
            <person name="Yang B."/>
            <person name="Zhang G."/>
            <person name="Yang H."/>
            <person name="Wang J."/>
            <person name="Spillane C."/>
            <person name="Cook D.R."/>
            <person name="May G.D."/>
            <person name="Xu X."/>
            <person name="Jackson S.A."/>
        </authorList>
    </citation>
    <scope>NUCLEOTIDE SEQUENCE [LARGE SCALE GENOMIC DNA]</scope>
</reference>
<evidence type="ECO:0000259" key="1">
    <source>
        <dbReference type="Pfam" id="PF24626"/>
    </source>
</evidence>
<protein>
    <recommendedName>
        <fullName evidence="1">Tf2-1-like SH3-like domain-containing protein</fullName>
    </recommendedName>
</protein>
<name>A0A151RR54_CAJCA</name>
<evidence type="ECO:0000313" key="3">
    <source>
        <dbReference type="Proteomes" id="UP000075243"/>
    </source>
</evidence>
<accession>A0A151RR54</accession>
<organism evidence="2 3">
    <name type="scientific">Cajanus cajan</name>
    <name type="common">Pigeon pea</name>
    <name type="synonym">Cajanus indicus</name>
    <dbReference type="NCBI Taxonomy" id="3821"/>
    <lineage>
        <taxon>Eukaryota</taxon>
        <taxon>Viridiplantae</taxon>
        <taxon>Streptophyta</taxon>
        <taxon>Embryophyta</taxon>
        <taxon>Tracheophyta</taxon>
        <taxon>Spermatophyta</taxon>
        <taxon>Magnoliopsida</taxon>
        <taxon>eudicotyledons</taxon>
        <taxon>Gunneridae</taxon>
        <taxon>Pentapetalae</taxon>
        <taxon>rosids</taxon>
        <taxon>fabids</taxon>
        <taxon>Fabales</taxon>
        <taxon>Fabaceae</taxon>
        <taxon>Papilionoideae</taxon>
        <taxon>50 kb inversion clade</taxon>
        <taxon>NPAAA clade</taxon>
        <taxon>indigoferoid/millettioid clade</taxon>
        <taxon>Phaseoleae</taxon>
        <taxon>Cajanus</taxon>
    </lineage>
</organism>
<gene>
    <name evidence="2" type="ORF">KK1_033485</name>
</gene>